<keyword evidence="2" id="KW-0812">Transmembrane</keyword>
<reference evidence="3" key="1">
    <citation type="submission" date="2020-07" db="EMBL/GenBank/DDBJ databases">
        <title>The High-quality genome of the commercially important snow crab, Chionoecetes opilio.</title>
        <authorList>
            <person name="Jeong J.-H."/>
            <person name="Ryu S."/>
        </authorList>
    </citation>
    <scope>NUCLEOTIDE SEQUENCE</scope>
    <source>
        <strain evidence="3">MADBK_172401_WGS</strain>
        <tissue evidence="3">Digestive gland</tissue>
    </source>
</reference>
<evidence type="ECO:0000313" key="4">
    <source>
        <dbReference type="Proteomes" id="UP000770661"/>
    </source>
</evidence>
<proteinExistence type="predicted"/>
<dbReference type="OrthoDB" id="10677023at2759"/>
<accession>A0A8J5CZZ0</accession>
<sequence length="694" mass="75981">MEGRRGGRATPSPAHSTDPAEEEPEDDLNDLRKEELVQLVINLRRDLTSTKSNLNNYRSVTEDLADKRRVLVEALSIVDTLLATHASEEKQQRAVACTARSDRIDDCGRNSKNNYIFEQYDRVQALILRPEAADSPPQNASTKGPPPEIRPGIPEKEFLAYIDRQPPPGEPQPFVQEESRQRRTRGHGWINFQDHLSAFRNHSGEQHYWGRVSLNAAMYSWLIVVPTSGIVPFVVEIFIKPRVSGGGKRSDTVITEPARNIWRVGCDTEFVDFSSEVTEGSINHSGCEPRFRNQTVLFFYPIRVTPADLCVPRILVDLRVGWIVREGTTAAHKDYPGLTSNIRHPAYLSWIQKRGGGLPLRPPSSRLPAACATNRHVAHTAARPAPRRHACLRPGLPHRHPPPKALPPVRELPHPPAATGCPSPPTPRDQQCLPHRCGSRCVLLPSAASSRLQRTGNRIRTQPHLCRAATPPKAATTLRHHAPRPAHASAAACITTARHAASPRTSTLLTTACATTAACTRPFTATQSYAPARHPSQSPTPPPPVACLSPRPAAARPCNARHASRRPPLPRCRHGLTPRATLGLPESLTLLPAASRCVLQPPLPQQGPCNARALHKPNTSYLGADALDTSPSTKTLESQAFIQILWTASQQPATLGPPILILQATAENGVAVVVVWLGVIVVWCQGVQVVWCQV</sequence>
<keyword evidence="2" id="KW-1133">Transmembrane helix</keyword>
<dbReference type="AlphaFoldDB" id="A0A8J5CZZ0"/>
<dbReference type="Proteomes" id="UP000770661">
    <property type="component" value="Unassembled WGS sequence"/>
</dbReference>
<comment type="caution">
    <text evidence="3">The sequence shown here is derived from an EMBL/GenBank/DDBJ whole genome shotgun (WGS) entry which is preliminary data.</text>
</comment>
<feature type="region of interest" description="Disordered" evidence="1">
    <location>
        <begin position="1"/>
        <end position="31"/>
    </location>
</feature>
<keyword evidence="2" id="KW-0472">Membrane</keyword>
<feature type="region of interest" description="Disordered" evidence="1">
    <location>
        <begin position="131"/>
        <end position="153"/>
    </location>
</feature>
<name>A0A8J5CZZ0_CHIOP</name>
<feature type="compositionally biased region" description="Acidic residues" evidence="1">
    <location>
        <begin position="19"/>
        <end position="28"/>
    </location>
</feature>
<evidence type="ECO:0000256" key="1">
    <source>
        <dbReference type="SAM" id="MobiDB-lite"/>
    </source>
</evidence>
<evidence type="ECO:0000313" key="3">
    <source>
        <dbReference type="EMBL" id="KAG0723405.1"/>
    </source>
</evidence>
<protein>
    <submittedName>
        <fullName evidence="3">Uncharacterized protein</fullName>
    </submittedName>
</protein>
<dbReference type="EMBL" id="JACEEZ010008323">
    <property type="protein sequence ID" value="KAG0723405.1"/>
    <property type="molecule type" value="Genomic_DNA"/>
</dbReference>
<keyword evidence="4" id="KW-1185">Reference proteome</keyword>
<gene>
    <name evidence="3" type="ORF">GWK47_042786</name>
</gene>
<evidence type="ECO:0000256" key="2">
    <source>
        <dbReference type="SAM" id="Phobius"/>
    </source>
</evidence>
<organism evidence="3 4">
    <name type="scientific">Chionoecetes opilio</name>
    <name type="common">Atlantic snow crab</name>
    <name type="synonym">Cancer opilio</name>
    <dbReference type="NCBI Taxonomy" id="41210"/>
    <lineage>
        <taxon>Eukaryota</taxon>
        <taxon>Metazoa</taxon>
        <taxon>Ecdysozoa</taxon>
        <taxon>Arthropoda</taxon>
        <taxon>Crustacea</taxon>
        <taxon>Multicrustacea</taxon>
        <taxon>Malacostraca</taxon>
        <taxon>Eumalacostraca</taxon>
        <taxon>Eucarida</taxon>
        <taxon>Decapoda</taxon>
        <taxon>Pleocyemata</taxon>
        <taxon>Brachyura</taxon>
        <taxon>Eubrachyura</taxon>
        <taxon>Majoidea</taxon>
        <taxon>Majidae</taxon>
        <taxon>Chionoecetes</taxon>
    </lineage>
</organism>
<feature type="transmembrane region" description="Helical" evidence="2">
    <location>
        <begin position="670"/>
        <end position="691"/>
    </location>
</feature>